<dbReference type="GeneID" id="24918795"/>
<dbReference type="RefSeq" id="XP_012895426.1">
    <property type="nucleotide sequence ID" value="XM_013039972.1"/>
</dbReference>
<name>D8LZY9_BLAHO</name>
<protein>
    <recommendedName>
        <fullName evidence="4">Oxysterol-binding protein</fullName>
    </recommendedName>
</protein>
<accession>D8LZY9</accession>
<dbReference type="InterPro" id="IPR000648">
    <property type="entry name" value="Oxysterol-bd"/>
</dbReference>
<dbReference type="GO" id="GO:0016020">
    <property type="term" value="C:membrane"/>
    <property type="evidence" value="ECO:0007669"/>
    <property type="project" value="TreeGrafter"/>
</dbReference>
<proteinExistence type="inferred from homology"/>
<sequence length="321" mass="37130">MVLDYFNILLESDYSSLSNEDRFLILLRFYLATISLIPSDIYKPCTPFLGETFACFVSTKQGRVSYIAEQVSLHPHITCFYVEDENHTFSVQCTLIPRGMFGGSSVRYTFDGSLTITHIPSQQTCTFTHPTLVSTNLDHGTPETQIAGSVSVSCSFDSLSALILFYLQPLTGGDHRVLRVHIKQDNTILYRIRGRWDLGYELIREETKEFSVWLEINSLQPLQRFVCPLDKQGALESVKVWITLRQEMIGGNDVEKAEKMWRDIETKKNEMCRRIEKRKDFDPNKRLLFEKKGEVYEFTHKGENFIELSMHLKHEELECSV</sequence>
<dbReference type="InterPro" id="IPR037239">
    <property type="entry name" value="OSBP_sf"/>
</dbReference>
<dbReference type="Proteomes" id="UP000008312">
    <property type="component" value="Unassembled WGS sequence"/>
</dbReference>
<dbReference type="Gene3D" id="2.40.160.120">
    <property type="match status" value="1"/>
</dbReference>
<dbReference type="SUPFAM" id="SSF144000">
    <property type="entry name" value="Oxysterol-binding protein-like"/>
    <property type="match status" value="1"/>
</dbReference>
<dbReference type="GO" id="GO:0005829">
    <property type="term" value="C:cytosol"/>
    <property type="evidence" value="ECO:0007669"/>
    <property type="project" value="TreeGrafter"/>
</dbReference>
<dbReference type="Pfam" id="PF01237">
    <property type="entry name" value="Oxysterol_BP"/>
    <property type="match status" value="1"/>
</dbReference>
<reference evidence="2" key="1">
    <citation type="submission" date="2010-02" db="EMBL/GenBank/DDBJ databases">
        <title>Sequencing and annotation of the Blastocystis hominis genome.</title>
        <authorList>
            <person name="Wincker P."/>
        </authorList>
    </citation>
    <scope>NUCLEOTIDE SEQUENCE</scope>
    <source>
        <strain evidence="2">Singapore isolate B</strain>
    </source>
</reference>
<dbReference type="GO" id="GO:0032934">
    <property type="term" value="F:sterol binding"/>
    <property type="evidence" value="ECO:0007669"/>
    <property type="project" value="TreeGrafter"/>
</dbReference>
<evidence type="ECO:0000256" key="1">
    <source>
        <dbReference type="ARBA" id="ARBA00008842"/>
    </source>
</evidence>
<evidence type="ECO:0000313" key="2">
    <source>
        <dbReference type="EMBL" id="CBK21378.2"/>
    </source>
</evidence>
<dbReference type="OrthoDB" id="14833at2759"/>
<dbReference type="PANTHER" id="PTHR10972">
    <property type="entry name" value="OXYSTEROL-BINDING PROTEIN-RELATED"/>
    <property type="match status" value="1"/>
</dbReference>
<organism evidence="2">
    <name type="scientific">Blastocystis hominis</name>
    <dbReference type="NCBI Taxonomy" id="12968"/>
    <lineage>
        <taxon>Eukaryota</taxon>
        <taxon>Sar</taxon>
        <taxon>Stramenopiles</taxon>
        <taxon>Bigyra</taxon>
        <taxon>Opalozoa</taxon>
        <taxon>Opalinata</taxon>
        <taxon>Blastocystidae</taxon>
        <taxon>Blastocystis</taxon>
    </lineage>
</organism>
<dbReference type="InParanoid" id="D8LZY9"/>
<dbReference type="PANTHER" id="PTHR10972:SF102">
    <property type="entry name" value="OXYSTEROL-BINDING PROTEIN"/>
    <property type="match status" value="1"/>
</dbReference>
<dbReference type="AlphaFoldDB" id="D8LZY9"/>
<evidence type="ECO:0000313" key="3">
    <source>
        <dbReference type="Proteomes" id="UP000008312"/>
    </source>
</evidence>
<keyword evidence="3" id="KW-1185">Reference proteome</keyword>
<comment type="similarity">
    <text evidence="1">Belongs to the OSBP family.</text>
</comment>
<gene>
    <name evidence="2" type="ORF">GSBLH_T00001552001</name>
</gene>
<evidence type="ECO:0008006" key="4">
    <source>
        <dbReference type="Google" id="ProtNLM"/>
    </source>
</evidence>
<dbReference type="EMBL" id="FN668642">
    <property type="protein sequence ID" value="CBK21378.2"/>
    <property type="molecule type" value="Genomic_DNA"/>
</dbReference>